<evidence type="ECO:0000256" key="3">
    <source>
        <dbReference type="ARBA" id="ARBA00022989"/>
    </source>
</evidence>
<accession>A0AAW1QXE1</accession>
<sequence length="204" mass="23002">MLGMARIFRIRAEQNNGVGLKEREPEIVQQEERLKTQMENMSPEEQQSLSQLYMFLVQNPKHGITVRSWADVQILWTQYQTLIWRPAELLNGRMAMVGFSAAIINEAITGQTLWRQLALAPFAYLTAYSLVIVGALLNRAAGSPNEGISIGPIKFSRTAELINGRGAMLGYVILAYVERQQELRRFAIALYEQLQHAQLPGVNA</sequence>
<dbReference type="GO" id="GO:0016020">
    <property type="term" value="C:membrane"/>
    <property type="evidence" value="ECO:0007669"/>
    <property type="project" value="UniProtKB-SubCell"/>
</dbReference>
<keyword evidence="4" id="KW-0472">Membrane</keyword>
<comment type="caution">
    <text evidence="5">The sequence shown here is derived from an EMBL/GenBank/DDBJ whole genome shotgun (WGS) entry which is preliminary data.</text>
</comment>
<organism evidence="5 6">
    <name type="scientific">Elliptochloris bilobata</name>
    <dbReference type="NCBI Taxonomy" id="381761"/>
    <lineage>
        <taxon>Eukaryota</taxon>
        <taxon>Viridiplantae</taxon>
        <taxon>Chlorophyta</taxon>
        <taxon>core chlorophytes</taxon>
        <taxon>Trebouxiophyceae</taxon>
        <taxon>Trebouxiophyceae incertae sedis</taxon>
        <taxon>Elliptochloris clade</taxon>
        <taxon>Elliptochloris</taxon>
    </lineage>
</organism>
<comment type="subcellular location">
    <subcellularLocation>
        <location evidence="1">Membrane</location>
        <topology evidence="1">Multi-pass membrane protein</topology>
    </subcellularLocation>
</comment>
<dbReference type="Gene3D" id="1.10.3460.10">
    <property type="entry name" value="Chlorophyll a/b binding protein domain"/>
    <property type="match status" value="1"/>
</dbReference>
<evidence type="ECO:0000313" key="6">
    <source>
        <dbReference type="Proteomes" id="UP001445335"/>
    </source>
</evidence>
<protein>
    <submittedName>
        <fullName evidence="5">Uncharacterized protein</fullName>
    </submittedName>
</protein>
<name>A0AAW1QXE1_9CHLO</name>
<evidence type="ECO:0000256" key="1">
    <source>
        <dbReference type="ARBA" id="ARBA00004141"/>
    </source>
</evidence>
<dbReference type="EMBL" id="JALJOU010000070">
    <property type="protein sequence ID" value="KAK9825834.1"/>
    <property type="molecule type" value="Genomic_DNA"/>
</dbReference>
<dbReference type="PANTHER" id="PTHR14154">
    <property type="entry name" value="UPF0041 BRAIN PROTEIN 44-RELATED"/>
    <property type="match status" value="1"/>
</dbReference>
<evidence type="ECO:0000256" key="4">
    <source>
        <dbReference type="ARBA" id="ARBA00023136"/>
    </source>
</evidence>
<gene>
    <name evidence="5" type="ORF">WJX81_000685</name>
</gene>
<keyword evidence="2" id="KW-0812">Transmembrane</keyword>
<dbReference type="SUPFAM" id="SSF103511">
    <property type="entry name" value="Chlorophyll a-b binding protein"/>
    <property type="match status" value="1"/>
</dbReference>
<evidence type="ECO:0000256" key="2">
    <source>
        <dbReference type="ARBA" id="ARBA00022692"/>
    </source>
</evidence>
<dbReference type="AlphaFoldDB" id="A0AAW1QXE1"/>
<keyword evidence="3" id="KW-1133">Transmembrane helix</keyword>
<keyword evidence="6" id="KW-1185">Reference proteome</keyword>
<proteinExistence type="predicted"/>
<dbReference type="Proteomes" id="UP001445335">
    <property type="component" value="Unassembled WGS sequence"/>
</dbReference>
<evidence type="ECO:0000313" key="5">
    <source>
        <dbReference type="EMBL" id="KAK9825834.1"/>
    </source>
</evidence>
<reference evidence="5 6" key="1">
    <citation type="journal article" date="2024" name="Nat. Commun.">
        <title>Phylogenomics reveals the evolutionary origins of lichenization in chlorophyte algae.</title>
        <authorList>
            <person name="Puginier C."/>
            <person name="Libourel C."/>
            <person name="Otte J."/>
            <person name="Skaloud P."/>
            <person name="Haon M."/>
            <person name="Grisel S."/>
            <person name="Petersen M."/>
            <person name="Berrin J.G."/>
            <person name="Delaux P.M."/>
            <person name="Dal Grande F."/>
            <person name="Keller J."/>
        </authorList>
    </citation>
    <scope>NUCLEOTIDE SEQUENCE [LARGE SCALE GENOMIC DNA]</scope>
    <source>
        <strain evidence="5 6">SAG 245.80</strain>
    </source>
</reference>